<sequence>MHSGTTGISLNMQFIIHDYKSETYITVPLSPKSDRALPITRFLQPRHLKLASSTGKSVQRTFSITAGSSHHASIINNEAHNPLTAAPPRNLIP</sequence>
<keyword evidence="3" id="KW-1185">Reference proteome</keyword>
<dbReference type="AlphaFoldDB" id="A0A179FW99"/>
<evidence type="ECO:0000313" key="2">
    <source>
        <dbReference type="EMBL" id="OAQ69936.1"/>
    </source>
</evidence>
<gene>
    <name evidence="2" type="ORF">VFPPC_15510</name>
</gene>
<evidence type="ECO:0000256" key="1">
    <source>
        <dbReference type="SAM" id="MobiDB-lite"/>
    </source>
</evidence>
<feature type="region of interest" description="Disordered" evidence="1">
    <location>
        <begin position="73"/>
        <end position="93"/>
    </location>
</feature>
<protein>
    <submittedName>
        <fullName evidence="2">Uncharacterized protein</fullName>
    </submittedName>
</protein>
<proteinExistence type="predicted"/>
<dbReference type="EMBL" id="LSBJ02000002">
    <property type="protein sequence ID" value="OAQ69936.1"/>
    <property type="molecule type" value="Genomic_DNA"/>
</dbReference>
<dbReference type="KEGG" id="pchm:VFPPC_15510"/>
<comment type="caution">
    <text evidence="2">The sequence shown here is derived from an EMBL/GenBank/DDBJ whole genome shotgun (WGS) entry which is preliminary data.</text>
</comment>
<dbReference type="Proteomes" id="UP000078397">
    <property type="component" value="Unassembled WGS sequence"/>
</dbReference>
<accession>A0A179FW99</accession>
<name>A0A179FW99_METCM</name>
<organism evidence="2 3">
    <name type="scientific">Pochonia chlamydosporia 170</name>
    <dbReference type="NCBI Taxonomy" id="1380566"/>
    <lineage>
        <taxon>Eukaryota</taxon>
        <taxon>Fungi</taxon>
        <taxon>Dikarya</taxon>
        <taxon>Ascomycota</taxon>
        <taxon>Pezizomycotina</taxon>
        <taxon>Sordariomycetes</taxon>
        <taxon>Hypocreomycetidae</taxon>
        <taxon>Hypocreales</taxon>
        <taxon>Clavicipitaceae</taxon>
        <taxon>Pochonia</taxon>
    </lineage>
</organism>
<reference evidence="2 3" key="1">
    <citation type="journal article" date="2016" name="PLoS Pathog.">
        <title>Biosynthesis of antibiotic leucinostatins in bio-control fungus Purpureocillium lilacinum and their inhibition on phytophthora revealed by genome mining.</title>
        <authorList>
            <person name="Wang G."/>
            <person name="Liu Z."/>
            <person name="Lin R."/>
            <person name="Li E."/>
            <person name="Mao Z."/>
            <person name="Ling J."/>
            <person name="Yang Y."/>
            <person name="Yin W.B."/>
            <person name="Xie B."/>
        </authorList>
    </citation>
    <scope>NUCLEOTIDE SEQUENCE [LARGE SCALE GENOMIC DNA]</scope>
    <source>
        <strain evidence="2">170</strain>
    </source>
</reference>
<dbReference type="GeneID" id="28857257"/>
<evidence type="ECO:0000313" key="3">
    <source>
        <dbReference type="Proteomes" id="UP000078397"/>
    </source>
</evidence>
<dbReference type="RefSeq" id="XP_018146473.1">
    <property type="nucleotide sequence ID" value="XM_018293263.1"/>
</dbReference>